<evidence type="ECO:0000313" key="3">
    <source>
        <dbReference type="Proteomes" id="UP001241988"/>
    </source>
</evidence>
<evidence type="ECO:0008006" key="4">
    <source>
        <dbReference type="Google" id="ProtNLM"/>
    </source>
</evidence>
<protein>
    <recommendedName>
        <fullName evidence="4">DUF2812 domain-containing protein</fullName>
    </recommendedName>
</protein>
<evidence type="ECO:0000256" key="1">
    <source>
        <dbReference type="SAM" id="Phobius"/>
    </source>
</evidence>
<dbReference type="InterPro" id="IPR021359">
    <property type="entry name" value="DUF2812"/>
</dbReference>
<dbReference type="RefSeq" id="WP_308787549.1">
    <property type="nucleotide sequence ID" value="NZ_JAUSWB010000005.1"/>
</dbReference>
<organism evidence="2 3">
    <name type="scientific">Planomicrobium stackebrandtii</name>
    <dbReference type="NCBI Taxonomy" id="253160"/>
    <lineage>
        <taxon>Bacteria</taxon>
        <taxon>Bacillati</taxon>
        <taxon>Bacillota</taxon>
        <taxon>Bacilli</taxon>
        <taxon>Bacillales</taxon>
        <taxon>Caryophanaceae</taxon>
        <taxon>Planomicrobium</taxon>
    </lineage>
</organism>
<proteinExistence type="predicted"/>
<evidence type="ECO:0000313" key="2">
    <source>
        <dbReference type="EMBL" id="MDQ0429473.1"/>
    </source>
</evidence>
<feature type="transmembrane region" description="Helical" evidence="1">
    <location>
        <begin position="164"/>
        <end position="186"/>
    </location>
</feature>
<sequence length="196" mass="23308">MKKFKLFMDIQKEENWLNAMAEKGWLCKHVSSIGMYDFEKTTTSDQIIRIDYQSFKTKEAKSRYIELYEEYGWQHLGSTWLHYWLKPADGKDELFSDQASQKAYLHRLLAYYGTMGFLLLLITFSILNNSSPYKSLKEAYFTPGLWEKEGGQFLFSFLFETPFALIRFGAPWLLLVWGIAFAWMYLKYLKRVKKVE</sequence>
<keyword evidence="1" id="KW-0472">Membrane</keyword>
<dbReference type="Pfam" id="PF11193">
    <property type="entry name" value="DUF2812"/>
    <property type="match status" value="1"/>
</dbReference>
<dbReference type="Proteomes" id="UP001241988">
    <property type="component" value="Unassembled WGS sequence"/>
</dbReference>
<comment type="caution">
    <text evidence="2">The sequence shown here is derived from an EMBL/GenBank/DDBJ whole genome shotgun (WGS) entry which is preliminary data.</text>
</comment>
<reference evidence="2 3" key="1">
    <citation type="submission" date="2023-07" db="EMBL/GenBank/DDBJ databases">
        <title>Genomic Encyclopedia of Type Strains, Phase IV (KMG-IV): sequencing the most valuable type-strain genomes for metagenomic binning, comparative biology and taxonomic classification.</title>
        <authorList>
            <person name="Goeker M."/>
        </authorList>
    </citation>
    <scope>NUCLEOTIDE SEQUENCE [LARGE SCALE GENOMIC DNA]</scope>
    <source>
        <strain evidence="2 3">DSM 16419</strain>
    </source>
</reference>
<accession>A0ABU0GWN9</accession>
<keyword evidence="1" id="KW-0812">Transmembrane</keyword>
<feature type="transmembrane region" description="Helical" evidence="1">
    <location>
        <begin position="108"/>
        <end position="127"/>
    </location>
</feature>
<keyword evidence="1" id="KW-1133">Transmembrane helix</keyword>
<keyword evidence="3" id="KW-1185">Reference proteome</keyword>
<name>A0ABU0GWN9_9BACL</name>
<dbReference type="EMBL" id="JAUSWB010000005">
    <property type="protein sequence ID" value="MDQ0429473.1"/>
    <property type="molecule type" value="Genomic_DNA"/>
</dbReference>
<gene>
    <name evidence="2" type="ORF">QOZ98_002301</name>
</gene>